<feature type="region of interest" description="Disordered" evidence="1">
    <location>
        <begin position="61"/>
        <end position="90"/>
    </location>
</feature>
<feature type="region of interest" description="Disordered" evidence="1">
    <location>
        <begin position="1"/>
        <end position="20"/>
    </location>
</feature>
<accession>A0A9D4Z7Y6</accession>
<reference evidence="3" key="1">
    <citation type="submission" date="2021-01" db="EMBL/GenBank/DDBJ databases">
        <title>Adiantum capillus-veneris genome.</title>
        <authorList>
            <person name="Fang Y."/>
            <person name="Liao Q."/>
        </authorList>
    </citation>
    <scope>NUCLEOTIDE SEQUENCE</scope>
    <source>
        <strain evidence="3">H3</strain>
        <tissue evidence="3">Leaf</tissue>
    </source>
</reference>
<comment type="caution">
    <text evidence="3">The sequence shown here is derived from an EMBL/GenBank/DDBJ whole genome shotgun (WGS) entry which is preliminary data.</text>
</comment>
<organism evidence="3 4">
    <name type="scientific">Adiantum capillus-veneris</name>
    <name type="common">Maidenhair fern</name>
    <dbReference type="NCBI Taxonomy" id="13818"/>
    <lineage>
        <taxon>Eukaryota</taxon>
        <taxon>Viridiplantae</taxon>
        <taxon>Streptophyta</taxon>
        <taxon>Embryophyta</taxon>
        <taxon>Tracheophyta</taxon>
        <taxon>Polypodiopsida</taxon>
        <taxon>Polypodiidae</taxon>
        <taxon>Polypodiales</taxon>
        <taxon>Pteridineae</taxon>
        <taxon>Pteridaceae</taxon>
        <taxon>Vittarioideae</taxon>
        <taxon>Adiantum</taxon>
    </lineage>
</organism>
<evidence type="ECO:0000313" key="3">
    <source>
        <dbReference type="EMBL" id="KAI5065648.1"/>
    </source>
</evidence>
<evidence type="ECO:0000256" key="1">
    <source>
        <dbReference type="SAM" id="MobiDB-lite"/>
    </source>
</evidence>
<protein>
    <recommendedName>
        <fullName evidence="2">DUF7722 domain-containing protein</fullName>
    </recommendedName>
</protein>
<dbReference type="EMBL" id="JABFUD020000019">
    <property type="protein sequence ID" value="KAI5065648.1"/>
    <property type="molecule type" value="Genomic_DNA"/>
</dbReference>
<dbReference type="Proteomes" id="UP000886520">
    <property type="component" value="Chromosome 19"/>
</dbReference>
<name>A0A9D4Z7Y6_ADICA</name>
<evidence type="ECO:0000313" key="4">
    <source>
        <dbReference type="Proteomes" id="UP000886520"/>
    </source>
</evidence>
<dbReference type="PANTHER" id="PTHR33513">
    <property type="entry name" value="OS06G0523300 PROTEIN"/>
    <property type="match status" value="1"/>
</dbReference>
<feature type="domain" description="DUF7722" evidence="2">
    <location>
        <begin position="110"/>
        <end position="155"/>
    </location>
</feature>
<dbReference type="OrthoDB" id="1932905at2759"/>
<feature type="compositionally biased region" description="Polar residues" evidence="1">
    <location>
        <begin position="7"/>
        <end position="17"/>
    </location>
</feature>
<gene>
    <name evidence="3" type="ORF">GOP47_0020343</name>
</gene>
<keyword evidence="4" id="KW-1185">Reference proteome</keyword>
<evidence type="ECO:0000259" key="2">
    <source>
        <dbReference type="Pfam" id="PF24847"/>
    </source>
</evidence>
<sequence>MEEELPSTESRPSSSLTRELMERVRALERSVQRMQFDQKERDEWHAQHIHSLERQLSSSASLPSSCSLSSASSSLPSSPTTSLQRSPRLAYSSSFKKPEVPSVFQMPVHYPSYSKADYDSMPEWKLDRLLEEYGLPVKGSLPEKRQYAMGVFLWN</sequence>
<dbReference type="InterPro" id="IPR056139">
    <property type="entry name" value="DUF7722"/>
</dbReference>
<feature type="compositionally biased region" description="Low complexity" evidence="1">
    <location>
        <begin position="61"/>
        <end position="87"/>
    </location>
</feature>
<dbReference type="Pfam" id="PF24847">
    <property type="entry name" value="DUF7722"/>
    <property type="match status" value="1"/>
</dbReference>
<proteinExistence type="predicted"/>
<dbReference type="AlphaFoldDB" id="A0A9D4Z7Y6"/>